<protein>
    <submittedName>
        <fullName evidence="1">Uncharacterized protein</fullName>
    </submittedName>
</protein>
<evidence type="ECO:0000313" key="1">
    <source>
        <dbReference type="EMBL" id="KAK3722178.1"/>
    </source>
</evidence>
<name>A0ACC3NSK0_9PEZI</name>
<dbReference type="EMBL" id="JAUTXU010000014">
    <property type="protein sequence ID" value="KAK3722178.1"/>
    <property type="molecule type" value="Genomic_DNA"/>
</dbReference>
<sequence length="283" mass="32654">MAAEVEPTTLLFDILEAGRLTPQEFRVLHSAVQNAQPGPIERKISNGTLHTHWHLREAFWRVVRMLCPVLPGLATFRCPPWPLRRAPTKPFAAQVAMSTPELREHILLFVPQMDLLRAQRTCRDFRETISTTPALRRKLFRDADKKCTYITRMPFTFFGRRLRPESSASPTNRLKYEVSFMLDRKTHLRMRDYSILQETLIAQPPLHTAKVRVRTTKGMCRGQDQLITVGSSKPGVTIGDVLSAVDRVWRKLARENNDFDDEATFEVYISPGRSEEQRVSELR</sequence>
<gene>
    <name evidence="1" type="ORF">LTR37_002611</name>
</gene>
<evidence type="ECO:0000313" key="2">
    <source>
        <dbReference type="Proteomes" id="UP001281147"/>
    </source>
</evidence>
<organism evidence="1 2">
    <name type="scientific">Vermiconidia calcicola</name>
    <dbReference type="NCBI Taxonomy" id="1690605"/>
    <lineage>
        <taxon>Eukaryota</taxon>
        <taxon>Fungi</taxon>
        <taxon>Dikarya</taxon>
        <taxon>Ascomycota</taxon>
        <taxon>Pezizomycotina</taxon>
        <taxon>Dothideomycetes</taxon>
        <taxon>Dothideomycetidae</taxon>
        <taxon>Mycosphaerellales</taxon>
        <taxon>Extremaceae</taxon>
        <taxon>Vermiconidia</taxon>
    </lineage>
</organism>
<proteinExistence type="predicted"/>
<dbReference type="Proteomes" id="UP001281147">
    <property type="component" value="Unassembled WGS sequence"/>
</dbReference>
<reference evidence="1" key="1">
    <citation type="submission" date="2023-07" db="EMBL/GenBank/DDBJ databases">
        <title>Black Yeasts Isolated from many extreme environments.</title>
        <authorList>
            <person name="Coleine C."/>
            <person name="Stajich J.E."/>
            <person name="Selbmann L."/>
        </authorList>
    </citation>
    <scope>NUCLEOTIDE SEQUENCE</scope>
    <source>
        <strain evidence="1">CCFEE 5714</strain>
    </source>
</reference>
<accession>A0ACC3NSK0</accession>
<comment type="caution">
    <text evidence="1">The sequence shown here is derived from an EMBL/GenBank/DDBJ whole genome shotgun (WGS) entry which is preliminary data.</text>
</comment>
<keyword evidence="2" id="KW-1185">Reference proteome</keyword>